<gene>
    <name evidence="1" type="ORF">GS601_12145</name>
</gene>
<dbReference type="RefSeq" id="WP_162423546.1">
    <property type="nucleotide sequence ID" value="NZ_WVIE01000012.1"/>
</dbReference>
<name>A0A8J7Z0U1_9CYAN</name>
<organism evidence="1 2">
    <name type="scientific">Myxacorys almedinensis A</name>
    <dbReference type="NCBI Taxonomy" id="2690445"/>
    <lineage>
        <taxon>Bacteria</taxon>
        <taxon>Bacillati</taxon>
        <taxon>Cyanobacteriota</taxon>
        <taxon>Cyanophyceae</taxon>
        <taxon>Leptolyngbyales</taxon>
        <taxon>Leptolyngbyaceae</taxon>
        <taxon>Myxacorys</taxon>
        <taxon>Myxacorys almedinensis</taxon>
    </lineage>
</organism>
<accession>A0A8J7Z0U1</accession>
<evidence type="ECO:0000313" key="2">
    <source>
        <dbReference type="Proteomes" id="UP000646053"/>
    </source>
</evidence>
<reference evidence="1" key="1">
    <citation type="submission" date="2019-12" db="EMBL/GenBank/DDBJ databases">
        <title>High-Quality draft genome sequences of three cyanobacteria isolated from the limestone walls of the Old Cathedral of Coimbra.</title>
        <authorList>
            <person name="Tiago I."/>
            <person name="Soares F."/>
            <person name="Portugal A."/>
        </authorList>
    </citation>
    <scope>NUCLEOTIDE SEQUENCE</scope>
    <source>
        <strain evidence="1">A</strain>
    </source>
</reference>
<protein>
    <submittedName>
        <fullName evidence="1">Uncharacterized protein</fullName>
    </submittedName>
</protein>
<proteinExistence type="predicted"/>
<dbReference type="EMBL" id="WVIE01000012">
    <property type="protein sequence ID" value="NDJ18029.1"/>
    <property type="molecule type" value="Genomic_DNA"/>
</dbReference>
<comment type="caution">
    <text evidence="1">The sequence shown here is derived from an EMBL/GenBank/DDBJ whole genome shotgun (WGS) entry which is preliminary data.</text>
</comment>
<keyword evidence="2" id="KW-1185">Reference proteome</keyword>
<sequence length="162" mass="17721">MSHLRSWIAALSVAKLRQIAIAPPLAIGIAAAIALASTAPVHAQFASFGRSSVRATPYFGQSRSRIYPRGRTVIIQRPAHRYLSFPGQSGFSSHRRSIRQPFYHRSPTVIVTPGGKTRRVIVNPNRIYNKIYDGRSTCGTAIYGSPIPSPILVNPRTGLACR</sequence>
<evidence type="ECO:0000313" key="1">
    <source>
        <dbReference type="EMBL" id="NDJ18029.1"/>
    </source>
</evidence>
<dbReference type="Proteomes" id="UP000646053">
    <property type="component" value="Unassembled WGS sequence"/>
</dbReference>
<dbReference type="AlphaFoldDB" id="A0A8J7Z0U1"/>